<keyword evidence="3" id="KW-0028">Amino-acid biosynthesis</keyword>
<comment type="pathway">
    <text evidence="1">Metabolic intermediate biosynthesis; chorismate biosynthesis; chorismate from D-erythrose 4-phosphate and phosphoenolpyruvate: step 4/7.</text>
</comment>
<evidence type="ECO:0000256" key="3">
    <source>
        <dbReference type="ARBA" id="ARBA00023141"/>
    </source>
</evidence>
<dbReference type="GO" id="GO:0009423">
    <property type="term" value="P:chorismate biosynthetic process"/>
    <property type="evidence" value="ECO:0007669"/>
    <property type="project" value="TreeGrafter"/>
</dbReference>
<evidence type="ECO:0000256" key="1">
    <source>
        <dbReference type="ARBA" id="ARBA00004871"/>
    </source>
</evidence>
<accession>A0A549TFS1</accession>
<dbReference type="GO" id="GO:0004764">
    <property type="term" value="F:shikimate 3-dehydrogenase (NADP+) activity"/>
    <property type="evidence" value="ECO:0007669"/>
    <property type="project" value="InterPro"/>
</dbReference>
<comment type="caution">
    <text evidence="5">The sequence shown here is derived from an EMBL/GenBank/DDBJ whole genome shotgun (WGS) entry which is preliminary data.</text>
</comment>
<gene>
    <name evidence="5" type="ORF">FNA46_04930</name>
</gene>
<keyword evidence="2" id="KW-0560">Oxidoreductase</keyword>
<dbReference type="EMBL" id="VJMG01000010">
    <property type="protein sequence ID" value="TRL41359.1"/>
    <property type="molecule type" value="Genomic_DNA"/>
</dbReference>
<dbReference type="SUPFAM" id="SSF53223">
    <property type="entry name" value="Aminoacid dehydrogenase-like, N-terminal domain"/>
    <property type="match status" value="1"/>
</dbReference>
<dbReference type="Proteomes" id="UP000316801">
    <property type="component" value="Unassembled WGS sequence"/>
</dbReference>
<feature type="domain" description="Shikimate dehydrogenase substrate binding N-terminal" evidence="4">
    <location>
        <begin position="25"/>
        <end position="108"/>
    </location>
</feature>
<dbReference type="SUPFAM" id="SSF51735">
    <property type="entry name" value="NAD(P)-binding Rossmann-fold domains"/>
    <property type="match status" value="1"/>
</dbReference>
<dbReference type="GO" id="GO:0005829">
    <property type="term" value="C:cytosol"/>
    <property type="evidence" value="ECO:0007669"/>
    <property type="project" value="TreeGrafter"/>
</dbReference>
<dbReference type="Gene3D" id="3.40.50.720">
    <property type="entry name" value="NAD(P)-binding Rossmann-like Domain"/>
    <property type="match status" value="1"/>
</dbReference>
<dbReference type="InterPro" id="IPR046346">
    <property type="entry name" value="Aminoacid_DH-like_N_sf"/>
</dbReference>
<evidence type="ECO:0000313" key="5">
    <source>
        <dbReference type="EMBL" id="TRL41359.1"/>
    </source>
</evidence>
<protein>
    <submittedName>
        <fullName evidence="5">Shikimate dehydrogenase</fullName>
    </submittedName>
</protein>
<dbReference type="PANTHER" id="PTHR21089:SF1">
    <property type="entry name" value="BIFUNCTIONAL 3-DEHYDROQUINATE DEHYDRATASE_SHIKIMATE DEHYDROGENASE, CHLOROPLASTIC"/>
    <property type="match status" value="1"/>
</dbReference>
<dbReference type="GO" id="GO:0050661">
    <property type="term" value="F:NADP binding"/>
    <property type="evidence" value="ECO:0007669"/>
    <property type="project" value="TreeGrafter"/>
</dbReference>
<dbReference type="PANTHER" id="PTHR21089">
    <property type="entry name" value="SHIKIMATE DEHYDROGENASE"/>
    <property type="match status" value="1"/>
</dbReference>
<keyword evidence="3" id="KW-0057">Aromatic amino acid biosynthesis</keyword>
<dbReference type="InterPro" id="IPR036291">
    <property type="entry name" value="NAD(P)-bd_dom_sf"/>
</dbReference>
<name>A0A549TFS1_9HYPH</name>
<proteinExistence type="predicted"/>
<dbReference type="GO" id="GO:0019632">
    <property type="term" value="P:shikimate metabolic process"/>
    <property type="evidence" value="ECO:0007669"/>
    <property type="project" value="TreeGrafter"/>
</dbReference>
<keyword evidence="6" id="KW-1185">Reference proteome</keyword>
<evidence type="ECO:0000313" key="6">
    <source>
        <dbReference type="Proteomes" id="UP000316801"/>
    </source>
</evidence>
<dbReference type="InterPro" id="IPR022893">
    <property type="entry name" value="Shikimate_DH_fam"/>
</dbReference>
<evidence type="ECO:0000256" key="2">
    <source>
        <dbReference type="ARBA" id="ARBA00023002"/>
    </source>
</evidence>
<sequence>MQPQTAPDQTSTGITVNGETRLFPVLGDPVDQVRSPEVVSRILAERGSNAIVVPMHVKPADLASVFSAFLRICNLGGMLITVPHKQASRDLCADCSDRARFVSSVNVVRRTANGWYGDNTDGIGFLDAIAAKGFDVTRKRVLLAGLGGAGAAIALEFLLRGVGLLALHDIDTIRRDSLCDRLEARFPGRVATGGADPRGFDLLANATPLGMRPDDPYPFDVEGFRSGQFVACVVTKPEISPLILEARRRGCDTVTGIDMFDAQAARLAGFLERRNLDERERQIMRL</sequence>
<reference evidence="5 6" key="1">
    <citation type="submission" date="2019-07" db="EMBL/GenBank/DDBJ databases">
        <title>Ln-dependent methylotrophs.</title>
        <authorList>
            <person name="Tani A."/>
        </authorList>
    </citation>
    <scope>NUCLEOTIDE SEQUENCE [LARGE SCALE GENOMIC DNA]</scope>
    <source>
        <strain evidence="5 6">SM12</strain>
    </source>
</reference>
<evidence type="ECO:0000259" key="4">
    <source>
        <dbReference type="Pfam" id="PF08501"/>
    </source>
</evidence>
<organism evidence="5 6">
    <name type="scientific">Rhizobium straminoryzae</name>
    <dbReference type="NCBI Taxonomy" id="1387186"/>
    <lineage>
        <taxon>Bacteria</taxon>
        <taxon>Pseudomonadati</taxon>
        <taxon>Pseudomonadota</taxon>
        <taxon>Alphaproteobacteria</taxon>
        <taxon>Hyphomicrobiales</taxon>
        <taxon>Rhizobiaceae</taxon>
        <taxon>Rhizobium/Agrobacterium group</taxon>
        <taxon>Rhizobium</taxon>
    </lineage>
</organism>
<dbReference type="Gene3D" id="3.40.50.10860">
    <property type="entry name" value="Leucine Dehydrogenase, chain A, domain 1"/>
    <property type="match status" value="1"/>
</dbReference>
<dbReference type="InterPro" id="IPR013708">
    <property type="entry name" value="Shikimate_DH-bd_N"/>
</dbReference>
<dbReference type="GO" id="GO:0009073">
    <property type="term" value="P:aromatic amino acid family biosynthetic process"/>
    <property type="evidence" value="ECO:0007669"/>
    <property type="project" value="UniProtKB-KW"/>
</dbReference>
<dbReference type="AlphaFoldDB" id="A0A549TFS1"/>
<dbReference type="Pfam" id="PF08501">
    <property type="entry name" value="Shikimate_dh_N"/>
    <property type="match status" value="1"/>
</dbReference>